<dbReference type="Proteomes" id="UP001388673">
    <property type="component" value="Unassembled WGS sequence"/>
</dbReference>
<dbReference type="PANTHER" id="PTHR10978:SF5">
    <property type="entry name" value="SUCCINATE DEHYDROGENASE CYTOCHROME B560 SUBUNIT, MITOCHONDRIAL"/>
    <property type="match status" value="1"/>
</dbReference>
<dbReference type="GO" id="GO:0016020">
    <property type="term" value="C:membrane"/>
    <property type="evidence" value="ECO:0007669"/>
    <property type="project" value="UniProtKB-SubCell"/>
</dbReference>
<dbReference type="NCBIfam" id="TIGR02970">
    <property type="entry name" value="succ_dehyd_cytB"/>
    <property type="match status" value="1"/>
</dbReference>
<keyword evidence="7 8" id="KW-0472">Membrane</keyword>
<dbReference type="RefSeq" id="XP_066804807.1">
    <property type="nucleotide sequence ID" value="XM_066944884.1"/>
</dbReference>
<dbReference type="GeneID" id="92179020"/>
<protein>
    <submittedName>
        <fullName evidence="9">Succinate dehydrogenase, cytochrome b556 subunit</fullName>
    </submittedName>
</protein>
<evidence type="ECO:0000256" key="5">
    <source>
        <dbReference type="ARBA" id="ARBA00022989"/>
    </source>
</evidence>
<dbReference type="PROSITE" id="PS01001">
    <property type="entry name" value="SDH_CYT_2"/>
    <property type="match status" value="1"/>
</dbReference>
<dbReference type="InterPro" id="IPR014314">
    <property type="entry name" value="Succ_DH_cytb556"/>
</dbReference>
<evidence type="ECO:0000256" key="1">
    <source>
        <dbReference type="ARBA" id="ARBA00004141"/>
    </source>
</evidence>
<dbReference type="GO" id="GO:0006099">
    <property type="term" value="P:tricarboxylic acid cycle"/>
    <property type="evidence" value="ECO:0007669"/>
    <property type="project" value="InterPro"/>
</dbReference>
<name>A0AAW0Z342_9TREE</name>
<dbReference type="AlphaFoldDB" id="A0AAW0Z342"/>
<keyword evidence="2" id="KW-0349">Heme</keyword>
<dbReference type="InterPro" id="IPR000701">
    <property type="entry name" value="SuccDH_FuR_B_TM-su"/>
</dbReference>
<organism evidence="9 10">
    <name type="scientific">Kwoniella newhampshirensis</name>
    <dbReference type="NCBI Taxonomy" id="1651941"/>
    <lineage>
        <taxon>Eukaryota</taxon>
        <taxon>Fungi</taxon>
        <taxon>Dikarya</taxon>
        <taxon>Basidiomycota</taxon>
        <taxon>Agaricomycotina</taxon>
        <taxon>Tremellomycetes</taxon>
        <taxon>Tremellales</taxon>
        <taxon>Cryptococcaceae</taxon>
        <taxon>Kwoniella</taxon>
    </lineage>
</organism>
<dbReference type="GO" id="GO:0006121">
    <property type="term" value="P:mitochondrial electron transport, succinate to ubiquinone"/>
    <property type="evidence" value="ECO:0007669"/>
    <property type="project" value="UniProtKB-ARBA"/>
</dbReference>
<comment type="subcellular location">
    <subcellularLocation>
        <location evidence="1">Membrane</location>
        <topology evidence="1">Multi-pass membrane protein</topology>
    </subcellularLocation>
</comment>
<dbReference type="Gene3D" id="1.20.1300.10">
    <property type="entry name" value="Fumarate reductase/succinate dehydrogenase, transmembrane subunit"/>
    <property type="match status" value="1"/>
</dbReference>
<gene>
    <name evidence="9" type="ORF">IAR55_001761</name>
</gene>
<accession>A0AAW0Z342</accession>
<dbReference type="CDD" id="cd03499">
    <property type="entry name" value="SQR_TypeC_SdhC"/>
    <property type="match status" value="1"/>
</dbReference>
<keyword evidence="4" id="KW-0479">Metal-binding</keyword>
<dbReference type="KEGG" id="kne:92179020"/>
<dbReference type="SUPFAM" id="SSF81343">
    <property type="entry name" value="Fumarate reductase respiratory complex transmembrane subunits"/>
    <property type="match status" value="1"/>
</dbReference>
<evidence type="ECO:0000256" key="2">
    <source>
        <dbReference type="ARBA" id="ARBA00022617"/>
    </source>
</evidence>
<evidence type="ECO:0000313" key="10">
    <source>
        <dbReference type="Proteomes" id="UP001388673"/>
    </source>
</evidence>
<evidence type="ECO:0000313" key="9">
    <source>
        <dbReference type="EMBL" id="KAK8864511.1"/>
    </source>
</evidence>
<evidence type="ECO:0000256" key="8">
    <source>
        <dbReference type="SAM" id="Phobius"/>
    </source>
</evidence>
<evidence type="ECO:0000256" key="4">
    <source>
        <dbReference type="ARBA" id="ARBA00022723"/>
    </source>
</evidence>
<keyword evidence="6" id="KW-0408">Iron</keyword>
<dbReference type="GO" id="GO:0046872">
    <property type="term" value="F:metal ion binding"/>
    <property type="evidence" value="ECO:0007669"/>
    <property type="project" value="UniProtKB-KW"/>
</dbReference>
<proteinExistence type="predicted"/>
<evidence type="ECO:0000256" key="6">
    <source>
        <dbReference type="ARBA" id="ARBA00023004"/>
    </source>
</evidence>
<feature type="transmembrane region" description="Helical" evidence="8">
    <location>
        <begin position="156"/>
        <end position="176"/>
    </location>
</feature>
<keyword evidence="10" id="KW-1185">Reference proteome</keyword>
<dbReference type="GO" id="GO:0009055">
    <property type="term" value="F:electron transfer activity"/>
    <property type="evidence" value="ECO:0007669"/>
    <property type="project" value="InterPro"/>
</dbReference>
<reference evidence="9 10" key="1">
    <citation type="journal article" date="2024" name="bioRxiv">
        <title>Comparative genomics of Cryptococcus and Kwoniella reveals pathogenesis evolution and contrasting karyotype dynamics via intercentromeric recombination or chromosome fusion.</title>
        <authorList>
            <person name="Coelho M.A."/>
            <person name="David-Palma M."/>
            <person name="Shea T."/>
            <person name="Bowers K."/>
            <person name="McGinley-Smith S."/>
            <person name="Mohammad A.W."/>
            <person name="Gnirke A."/>
            <person name="Yurkov A.M."/>
            <person name="Nowrousian M."/>
            <person name="Sun S."/>
            <person name="Cuomo C.A."/>
            <person name="Heitman J."/>
        </authorList>
    </citation>
    <scope>NUCLEOTIDE SEQUENCE [LARGE SCALE GENOMIC DNA]</scope>
    <source>
        <strain evidence="9 10">CBS 13917</strain>
    </source>
</reference>
<dbReference type="GO" id="GO:0005739">
    <property type="term" value="C:mitochondrion"/>
    <property type="evidence" value="ECO:0007669"/>
    <property type="project" value="GOC"/>
</dbReference>
<keyword evidence="5 8" id="KW-1133">Transmembrane helix</keyword>
<dbReference type="FunFam" id="1.20.1300.10:FF:000011">
    <property type="entry name" value="Succinate dehydrogenase cytochrome b560 subunit"/>
    <property type="match status" value="1"/>
</dbReference>
<sequence length="178" mass="19561">MATSIMRQSALRRLTKPSILRASGPGLMLAQRRFVSTENLTPAENMALLNTQREKRPTSPHLAIYQPQLTWVASGLNRVTGVALSGALYLSAMAYLLHPVFPAIDSAHLVQIAHDLPVWAKTSFKVLLAFPFTYHTYNGLRHLGWDMGKGLTIKGVYATGYTVVAATAISTIYLAFFV</sequence>
<evidence type="ECO:0000256" key="3">
    <source>
        <dbReference type="ARBA" id="ARBA00022692"/>
    </source>
</evidence>
<evidence type="ECO:0000256" key="7">
    <source>
        <dbReference type="ARBA" id="ARBA00023136"/>
    </source>
</evidence>
<dbReference type="Pfam" id="PF01127">
    <property type="entry name" value="Sdh_cyt"/>
    <property type="match status" value="1"/>
</dbReference>
<dbReference type="InterPro" id="IPR018495">
    <property type="entry name" value="Succ_DH_cyt_bsu_CS"/>
</dbReference>
<dbReference type="InterPro" id="IPR034804">
    <property type="entry name" value="SQR/QFR_C/D"/>
</dbReference>
<comment type="caution">
    <text evidence="9">The sequence shown here is derived from an EMBL/GenBank/DDBJ whole genome shotgun (WGS) entry which is preliminary data.</text>
</comment>
<dbReference type="EMBL" id="JBCAWK010000003">
    <property type="protein sequence ID" value="KAK8864511.1"/>
    <property type="molecule type" value="Genomic_DNA"/>
</dbReference>
<keyword evidence="3 8" id="KW-0812">Transmembrane</keyword>
<dbReference type="PANTHER" id="PTHR10978">
    <property type="entry name" value="SUCCINATE DEHYDROGENASE CYTOCHROME B560 SUBUNIT"/>
    <property type="match status" value="1"/>
</dbReference>